<evidence type="ECO:0000313" key="2">
    <source>
        <dbReference type="Proteomes" id="UP001162131"/>
    </source>
</evidence>
<reference evidence="1" key="1">
    <citation type="submission" date="2021-09" db="EMBL/GenBank/DDBJ databases">
        <authorList>
            <consortium name="AG Swart"/>
            <person name="Singh M."/>
            <person name="Singh A."/>
            <person name="Seah K."/>
            <person name="Emmerich C."/>
        </authorList>
    </citation>
    <scope>NUCLEOTIDE SEQUENCE</scope>
    <source>
        <strain evidence="1">ATCC30299</strain>
    </source>
</reference>
<evidence type="ECO:0000313" key="1">
    <source>
        <dbReference type="EMBL" id="CAG9312577.1"/>
    </source>
</evidence>
<dbReference type="Proteomes" id="UP001162131">
    <property type="component" value="Unassembled WGS sequence"/>
</dbReference>
<proteinExistence type="predicted"/>
<dbReference type="AlphaFoldDB" id="A0AAU9IHB0"/>
<keyword evidence="2" id="KW-1185">Reference proteome</keyword>
<sequence length="67" mass="8118">MPLATKNNIKIICKTRSWWNWCLFFRNFKFSFINFRRYIIHISRNPFCTFLQTKLKESIPINKSSGA</sequence>
<name>A0AAU9IHB0_9CILI</name>
<organism evidence="1 2">
    <name type="scientific">Blepharisma stoltei</name>
    <dbReference type="NCBI Taxonomy" id="1481888"/>
    <lineage>
        <taxon>Eukaryota</taxon>
        <taxon>Sar</taxon>
        <taxon>Alveolata</taxon>
        <taxon>Ciliophora</taxon>
        <taxon>Postciliodesmatophora</taxon>
        <taxon>Heterotrichea</taxon>
        <taxon>Heterotrichida</taxon>
        <taxon>Blepharismidae</taxon>
        <taxon>Blepharisma</taxon>
    </lineage>
</organism>
<protein>
    <submittedName>
        <fullName evidence="1">Uncharacterized protein</fullName>
    </submittedName>
</protein>
<gene>
    <name evidence="1" type="ORF">BSTOLATCC_MIC6968</name>
</gene>
<accession>A0AAU9IHB0</accession>
<dbReference type="EMBL" id="CAJZBQ010000007">
    <property type="protein sequence ID" value="CAG9312577.1"/>
    <property type="molecule type" value="Genomic_DNA"/>
</dbReference>
<comment type="caution">
    <text evidence="1">The sequence shown here is derived from an EMBL/GenBank/DDBJ whole genome shotgun (WGS) entry which is preliminary data.</text>
</comment>